<proteinExistence type="inferred from homology"/>
<dbReference type="AlphaFoldDB" id="A0AAE3AZV9"/>
<sequence>MNREVTMELLEKYGKEFVQDRANRVAQNAVVGKGVNAAATDRGVEREIANTFSISLEQGKITNQKKSGRCWMFAALNCMRFQVMKHCNLETFELSQNYTLFYDKLEKSNYFLNTILDTLEEDTDSRLIAHLLSAPLNDGGQWDMLCAIVDKYGLVPKEAMPESEISSNTNEMVSYMTEKLREFACTLREAYRAGSTKEELLAKKEEMMQVVYNMLCICLGNPPKTFDFEYRDKDKQFHRECGLTPKEFYAKYIGLNLNDYISLINAPTADKPYYRSYTVQYLGNVAEGRQVRYVNLPIEELKKAAIAQMKDGEPVWFGCDVGKRSTRESGVMDTKIFALEDLFQTDFPMTKAQRLDYGQSLMTHAMVFQGVNIDENGQPNRWRVENSWGPDAGRDGYYTMTDRWFDEYTYQIVVNRKYLPKEVLEAYEQEPIVLKPWDPMGSLA</sequence>
<feature type="active site" evidence="5">
    <location>
        <position position="70"/>
    </location>
</feature>
<dbReference type="GO" id="GO:0005737">
    <property type="term" value="C:cytoplasm"/>
    <property type="evidence" value="ECO:0007669"/>
    <property type="project" value="TreeGrafter"/>
</dbReference>
<organism evidence="6 7">
    <name type="scientific">Gallintestinimicrobium propionicum</name>
    <dbReference type="NCBI Taxonomy" id="2981770"/>
    <lineage>
        <taxon>Bacteria</taxon>
        <taxon>Bacillati</taxon>
        <taxon>Bacillota</taxon>
        <taxon>Clostridia</taxon>
        <taxon>Lachnospirales</taxon>
        <taxon>Lachnospiraceae</taxon>
        <taxon>Gallintestinimicrobium</taxon>
    </lineage>
</organism>
<reference evidence="6 7" key="1">
    <citation type="submission" date="2021-10" db="EMBL/GenBank/DDBJ databases">
        <title>Anaerobic single-cell dispensing facilitates the cultivation of human gut bacteria.</title>
        <authorList>
            <person name="Afrizal A."/>
        </authorList>
    </citation>
    <scope>NUCLEOTIDE SEQUENCE [LARGE SCALE GENOMIC DNA]</scope>
    <source>
        <strain evidence="6 7">CLA-AA-H244</strain>
    </source>
</reference>
<feature type="active site" evidence="5">
    <location>
        <position position="386"/>
    </location>
</feature>
<dbReference type="EMBL" id="JAJEQF010000043">
    <property type="protein sequence ID" value="MCC2168702.1"/>
    <property type="molecule type" value="Genomic_DNA"/>
</dbReference>
<name>A0AAE3AZV9_9FIRM</name>
<dbReference type="GO" id="GO:0009636">
    <property type="term" value="P:response to toxic substance"/>
    <property type="evidence" value="ECO:0007669"/>
    <property type="project" value="TreeGrafter"/>
</dbReference>
<keyword evidence="7" id="KW-1185">Reference proteome</keyword>
<dbReference type="InterPro" id="IPR000169">
    <property type="entry name" value="Pept_cys_AS"/>
</dbReference>
<dbReference type="Gene3D" id="3.90.70.10">
    <property type="entry name" value="Cysteine proteinases"/>
    <property type="match status" value="1"/>
</dbReference>
<dbReference type="GO" id="GO:0070005">
    <property type="term" value="F:cysteine-type aminopeptidase activity"/>
    <property type="evidence" value="ECO:0007669"/>
    <property type="project" value="InterPro"/>
</dbReference>
<dbReference type="GO" id="GO:0043418">
    <property type="term" value="P:homocysteine catabolic process"/>
    <property type="evidence" value="ECO:0007669"/>
    <property type="project" value="TreeGrafter"/>
</dbReference>
<keyword evidence="2 4" id="KW-0378">Hydrolase</keyword>
<evidence type="ECO:0000256" key="2">
    <source>
        <dbReference type="ARBA" id="ARBA00022801"/>
    </source>
</evidence>
<comment type="caution">
    <text evidence="6">The sequence shown here is derived from an EMBL/GenBank/DDBJ whole genome shotgun (WGS) entry which is preliminary data.</text>
</comment>
<evidence type="ECO:0000256" key="5">
    <source>
        <dbReference type="PIRSR" id="PIRSR005700-1"/>
    </source>
</evidence>
<protein>
    <recommendedName>
        <fullName evidence="4">Aminopeptidase</fullName>
    </recommendedName>
</protein>
<evidence type="ECO:0000256" key="4">
    <source>
        <dbReference type="PIRNR" id="PIRNR005700"/>
    </source>
</evidence>
<gene>
    <name evidence="6" type="ORF">LKD45_13570</name>
</gene>
<dbReference type="CDD" id="cd00585">
    <property type="entry name" value="Peptidase_C1B"/>
    <property type="match status" value="1"/>
</dbReference>
<dbReference type="PANTHER" id="PTHR10363">
    <property type="entry name" value="BLEOMYCIN HYDROLASE"/>
    <property type="match status" value="1"/>
</dbReference>
<dbReference type="RefSeq" id="WP_308728850.1">
    <property type="nucleotide sequence ID" value="NZ_JAJEQF010000043.1"/>
</dbReference>
<evidence type="ECO:0000313" key="6">
    <source>
        <dbReference type="EMBL" id="MCC2168702.1"/>
    </source>
</evidence>
<dbReference type="Proteomes" id="UP001199355">
    <property type="component" value="Unassembled WGS sequence"/>
</dbReference>
<accession>A0AAE3AZV9</accession>
<keyword evidence="3 4" id="KW-0788">Thiol protease</keyword>
<dbReference type="GO" id="GO:0006508">
    <property type="term" value="P:proteolysis"/>
    <property type="evidence" value="ECO:0007669"/>
    <property type="project" value="UniProtKB-KW"/>
</dbReference>
<keyword evidence="4" id="KW-0031">Aminopeptidase</keyword>
<evidence type="ECO:0000256" key="3">
    <source>
        <dbReference type="ARBA" id="ARBA00022807"/>
    </source>
</evidence>
<comment type="similarity">
    <text evidence="4">Belongs to the peptidase C1 family.</text>
</comment>
<dbReference type="InterPro" id="IPR004134">
    <property type="entry name" value="Peptidase_C1B"/>
</dbReference>
<evidence type="ECO:0000313" key="7">
    <source>
        <dbReference type="Proteomes" id="UP001199355"/>
    </source>
</evidence>
<keyword evidence="1 4" id="KW-0645">Protease</keyword>
<evidence type="ECO:0000256" key="1">
    <source>
        <dbReference type="ARBA" id="ARBA00022670"/>
    </source>
</evidence>
<feature type="active site" evidence="5">
    <location>
        <position position="364"/>
    </location>
</feature>
<dbReference type="PIRSF" id="PIRSF005700">
    <property type="entry name" value="PepC"/>
    <property type="match status" value="1"/>
</dbReference>
<dbReference type="SUPFAM" id="SSF54001">
    <property type="entry name" value="Cysteine proteinases"/>
    <property type="match status" value="1"/>
</dbReference>
<dbReference type="PROSITE" id="PS00139">
    <property type="entry name" value="THIOL_PROTEASE_CYS"/>
    <property type="match status" value="1"/>
</dbReference>
<dbReference type="InterPro" id="IPR038765">
    <property type="entry name" value="Papain-like_cys_pep_sf"/>
</dbReference>
<dbReference type="PANTHER" id="PTHR10363:SF2">
    <property type="entry name" value="BLEOMYCIN HYDROLASE"/>
    <property type="match status" value="1"/>
</dbReference>
<dbReference type="Pfam" id="PF03051">
    <property type="entry name" value="Peptidase_C1_2"/>
    <property type="match status" value="1"/>
</dbReference>